<evidence type="ECO:0000313" key="2">
    <source>
        <dbReference type="EMBL" id="NLR92069.1"/>
    </source>
</evidence>
<proteinExistence type="predicted"/>
<dbReference type="AlphaFoldDB" id="A0A7X8SKU6"/>
<accession>A0A7X8SKU6</accession>
<name>A0A7X8SKU6_9BACT</name>
<dbReference type="RefSeq" id="WP_168882774.1">
    <property type="nucleotide sequence ID" value="NZ_JABAIL010000003.1"/>
</dbReference>
<keyword evidence="3" id="KW-1185">Reference proteome</keyword>
<protein>
    <recommendedName>
        <fullName evidence="4">Lipoprotein</fullName>
    </recommendedName>
</protein>
<evidence type="ECO:0008006" key="4">
    <source>
        <dbReference type="Google" id="ProtNLM"/>
    </source>
</evidence>
<dbReference type="EMBL" id="JABAIL010000003">
    <property type="protein sequence ID" value="NLR92069.1"/>
    <property type="molecule type" value="Genomic_DNA"/>
</dbReference>
<evidence type="ECO:0000256" key="1">
    <source>
        <dbReference type="SAM" id="SignalP"/>
    </source>
</evidence>
<keyword evidence="1" id="KW-0732">Signal</keyword>
<gene>
    <name evidence="2" type="ORF">HGP29_12660</name>
</gene>
<organism evidence="2 3">
    <name type="scientific">Flammeovirga agarivorans</name>
    <dbReference type="NCBI Taxonomy" id="2726742"/>
    <lineage>
        <taxon>Bacteria</taxon>
        <taxon>Pseudomonadati</taxon>
        <taxon>Bacteroidota</taxon>
        <taxon>Cytophagia</taxon>
        <taxon>Cytophagales</taxon>
        <taxon>Flammeovirgaceae</taxon>
        <taxon>Flammeovirga</taxon>
    </lineage>
</organism>
<feature type="signal peptide" evidence="1">
    <location>
        <begin position="1"/>
        <end position="17"/>
    </location>
</feature>
<dbReference type="PROSITE" id="PS51257">
    <property type="entry name" value="PROKAR_LIPOPROTEIN"/>
    <property type="match status" value="1"/>
</dbReference>
<feature type="chain" id="PRO_5030659883" description="Lipoprotein" evidence="1">
    <location>
        <begin position="18"/>
        <end position="322"/>
    </location>
</feature>
<sequence>MKNNLLIGLSVVSLAMGAVSCNPQENLSTSTTSEQNNTVPSTSGIQAEFTFENSNKRTVGDTRTDDVTIDNSHINVYASQNGKIPSGYYYDANTQTLMNVPYGMDQFYADYDAVIPADHTPELGMGIDSHILSENTAQAALDYVRDSREPIVNFLSATQTQDVNSTTQLDPFVMMPQNGRISFGIHLDAPSEFWRLDAEFVVYNKNGEQIGKVEGIPEDEVGGEDRYNLGFDYTDLQAVSGAYTYLKIKVIELNSNGERVNGPNDKQWILDGSIDGAYSIANGIAKGYAINIDEKFTPTITDLNAEFQFVQLVIDDEEVNLD</sequence>
<dbReference type="Proteomes" id="UP000585050">
    <property type="component" value="Unassembled WGS sequence"/>
</dbReference>
<reference evidence="2 3" key="1">
    <citation type="submission" date="2020-04" db="EMBL/GenBank/DDBJ databases">
        <title>Flammeovirga sp. SR4, a novel species isolated from seawater.</title>
        <authorList>
            <person name="Wang X."/>
        </authorList>
    </citation>
    <scope>NUCLEOTIDE SEQUENCE [LARGE SCALE GENOMIC DNA]</scope>
    <source>
        <strain evidence="2 3">SR4</strain>
    </source>
</reference>
<evidence type="ECO:0000313" key="3">
    <source>
        <dbReference type="Proteomes" id="UP000585050"/>
    </source>
</evidence>
<comment type="caution">
    <text evidence="2">The sequence shown here is derived from an EMBL/GenBank/DDBJ whole genome shotgun (WGS) entry which is preliminary data.</text>
</comment>